<dbReference type="EMBL" id="JAVEPI010000004">
    <property type="protein sequence ID" value="KAK1442376.1"/>
    <property type="molecule type" value="Genomic_DNA"/>
</dbReference>
<protein>
    <submittedName>
        <fullName evidence="7">Transmembrane and coiled-coil domain-containing protein 4</fullName>
    </submittedName>
</protein>
<keyword evidence="2 6" id="KW-0812">Transmembrane</keyword>
<feature type="compositionally biased region" description="Acidic residues" evidence="5">
    <location>
        <begin position="263"/>
        <end position="277"/>
    </location>
</feature>
<evidence type="ECO:0000256" key="5">
    <source>
        <dbReference type="SAM" id="MobiDB-lite"/>
    </source>
</evidence>
<evidence type="ECO:0000313" key="8">
    <source>
        <dbReference type="Proteomes" id="UP001230268"/>
    </source>
</evidence>
<keyword evidence="8" id="KW-1185">Reference proteome</keyword>
<evidence type="ECO:0000313" key="7">
    <source>
        <dbReference type="EMBL" id="KAK1442376.1"/>
    </source>
</evidence>
<organism evidence="7 8">
    <name type="scientific">Babesia gibsoni</name>
    <dbReference type="NCBI Taxonomy" id="33632"/>
    <lineage>
        <taxon>Eukaryota</taxon>
        <taxon>Sar</taxon>
        <taxon>Alveolata</taxon>
        <taxon>Apicomplexa</taxon>
        <taxon>Aconoidasida</taxon>
        <taxon>Piroplasmida</taxon>
        <taxon>Babesiidae</taxon>
        <taxon>Babesia</taxon>
    </lineage>
</organism>
<evidence type="ECO:0000256" key="6">
    <source>
        <dbReference type="SAM" id="Phobius"/>
    </source>
</evidence>
<dbReference type="Pfam" id="PF05277">
    <property type="entry name" value="DUF726"/>
    <property type="match status" value="1"/>
</dbReference>
<comment type="subcellular location">
    <subcellularLocation>
        <location evidence="1">Membrane</location>
        <topology evidence="1">Multi-pass membrane protein</topology>
    </subcellularLocation>
</comment>
<feature type="transmembrane region" description="Helical" evidence="6">
    <location>
        <begin position="375"/>
        <end position="403"/>
    </location>
</feature>
<sequence length="706" mass="78322">MERRITQGEVILDQLEEEQCKALIKQLNALIDSFEPKKAVDRYELESCQNVRITYSPQILQQLTERRYKERLEGISVANSVQYIRFKPDCLVELPESLRISIISVLVAQVIDHIHHCRGSEVEYLTKWGVSILKRIGMMLDFKDVMLDALIKPVAQYSTLKSLYSDMGEIVKKDHHLQEIALQLAEMQDELDCEFKQNVEEAKNYLNTPEMIQTAKKYIKRGLLGSISSKINRVLSRPQSASRKGDTAEEAAKSNEKNAEPPSEQEPDGVNETESEEEAYDYVDELGEFNVKDELLLESVPGRAVLLRSLVTSYIMSGSNDSRVQQLFQDFSAALGMTSQTVLALENHIATEIVNAIHASSTSGTTKKVARNMKIAAVAAGSGALIAISAGMATPAIAAGLAVLGIGGGGVSGLWATTEEAELLASVFGVGSSGLVGWRGKKLSSKMDFEFHHVNEQSGRSLAICIGVHGMLSKEIDIALIWEEAVRAPLCDFYALQWESTLMRSLGDMCHQICSQDFASSASLLWQKSTLDVDLQFSIQWPLSLIHYATPLDNAWTVAKQRAKQYGITLAYAIMDRQSVGERPTSLVGYGIGARTILYALLKLKEKNKFNMVKDVVFMGLPSTAGPNEWAQCLSVVAGRLINVYSRNDWVLGYLYRYLEPGSNVAGLRPIVLEGIENYDATDVIKNHNEYLCKMSDILTLVHFDL</sequence>
<dbReference type="PANTHER" id="PTHR17920">
    <property type="entry name" value="TRANSMEMBRANE AND COILED-COIL DOMAIN-CONTAINING PROTEIN 4 TMCO4"/>
    <property type="match status" value="1"/>
</dbReference>
<evidence type="ECO:0000256" key="1">
    <source>
        <dbReference type="ARBA" id="ARBA00004141"/>
    </source>
</evidence>
<evidence type="ECO:0000256" key="3">
    <source>
        <dbReference type="ARBA" id="ARBA00022989"/>
    </source>
</evidence>
<comment type="caution">
    <text evidence="7">The sequence shown here is derived from an EMBL/GenBank/DDBJ whole genome shotgun (WGS) entry which is preliminary data.</text>
</comment>
<keyword evidence="3 6" id="KW-1133">Transmembrane helix</keyword>
<evidence type="ECO:0000256" key="2">
    <source>
        <dbReference type="ARBA" id="ARBA00022692"/>
    </source>
</evidence>
<dbReference type="InterPro" id="IPR007941">
    <property type="entry name" value="DUF726"/>
</dbReference>
<feature type="region of interest" description="Disordered" evidence="5">
    <location>
        <begin position="235"/>
        <end position="277"/>
    </location>
</feature>
<name>A0AAD8LP87_BABGI</name>
<reference evidence="7" key="1">
    <citation type="submission" date="2023-08" db="EMBL/GenBank/DDBJ databases">
        <title>Draft sequence of the Babesia gibsoni genome.</title>
        <authorList>
            <person name="Yamagishi J.Y."/>
            <person name="Xuan X.X."/>
        </authorList>
    </citation>
    <scope>NUCLEOTIDE SEQUENCE</scope>
    <source>
        <strain evidence="7">Azabu</strain>
    </source>
</reference>
<gene>
    <name evidence="7" type="ORF">BgAZ_404060</name>
</gene>
<feature type="compositionally biased region" description="Basic and acidic residues" evidence="5">
    <location>
        <begin position="243"/>
        <end position="259"/>
    </location>
</feature>
<dbReference type="PANTHER" id="PTHR17920:SF3">
    <property type="entry name" value="TRANSMEMBRANE AND COILED-COIL DOMAIN-CONTAINING PROTEIN 4"/>
    <property type="match status" value="1"/>
</dbReference>
<proteinExistence type="predicted"/>
<keyword evidence="4 6" id="KW-0472">Membrane</keyword>
<accession>A0AAD8LP87</accession>
<dbReference type="AlphaFoldDB" id="A0AAD8LP87"/>
<dbReference type="GO" id="GO:0016020">
    <property type="term" value="C:membrane"/>
    <property type="evidence" value="ECO:0007669"/>
    <property type="project" value="UniProtKB-SubCell"/>
</dbReference>
<dbReference type="Proteomes" id="UP001230268">
    <property type="component" value="Unassembled WGS sequence"/>
</dbReference>
<evidence type="ECO:0000256" key="4">
    <source>
        <dbReference type="ARBA" id="ARBA00023136"/>
    </source>
</evidence>